<dbReference type="EMBL" id="JASZZX010000073">
    <property type="protein sequence ID" value="MDM3930296.1"/>
    <property type="molecule type" value="Genomic_DNA"/>
</dbReference>
<reference evidence="1" key="1">
    <citation type="submission" date="2023-06" db="EMBL/GenBank/DDBJ databases">
        <title>Itaconate inhibition of nontuberculous mycobacteria.</title>
        <authorList>
            <person name="Breen P."/>
            <person name="Zimbric M."/>
            <person name="Caverly L."/>
        </authorList>
    </citation>
    <scope>NUCLEOTIDE SEQUENCE</scope>
    <source>
        <strain evidence="1">FLAC1071</strain>
    </source>
</reference>
<protein>
    <submittedName>
        <fullName evidence="1">Uncharacterized protein</fullName>
    </submittedName>
</protein>
<evidence type="ECO:0000313" key="1">
    <source>
        <dbReference type="EMBL" id="MDM3930296.1"/>
    </source>
</evidence>
<dbReference type="RefSeq" id="WP_145929538.1">
    <property type="nucleotide sequence ID" value="NZ_CP012885.2"/>
</dbReference>
<evidence type="ECO:0000313" key="2">
    <source>
        <dbReference type="Proteomes" id="UP001529272"/>
    </source>
</evidence>
<dbReference type="Proteomes" id="UP001529272">
    <property type="component" value="Unassembled WGS sequence"/>
</dbReference>
<reference evidence="1" key="2">
    <citation type="submission" date="2023-06" db="EMBL/GenBank/DDBJ databases">
        <authorList>
            <person name="Spilker T."/>
        </authorList>
    </citation>
    <scope>NUCLEOTIDE SEQUENCE</scope>
    <source>
        <strain evidence="1">FLAC1071</strain>
    </source>
</reference>
<keyword evidence="2" id="KW-1185">Reference proteome</keyword>
<comment type="caution">
    <text evidence="1">The sequence shown here is derived from an EMBL/GenBank/DDBJ whole genome shotgun (WGS) entry which is preliminary data.</text>
</comment>
<name>A0ABT7PB49_MYCIT</name>
<accession>A0ABT7PB49</accession>
<proteinExistence type="predicted"/>
<organism evidence="1 2">
    <name type="scientific">Mycobacterium intracellulare subsp. chimaera</name>
    <dbReference type="NCBI Taxonomy" id="222805"/>
    <lineage>
        <taxon>Bacteria</taxon>
        <taxon>Bacillati</taxon>
        <taxon>Actinomycetota</taxon>
        <taxon>Actinomycetes</taxon>
        <taxon>Mycobacteriales</taxon>
        <taxon>Mycobacteriaceae</taxon>
        <taxon>Mycobacterium</taxon>
        <taxon>Mycobacterium avium complex (MAC)</taxon>
    </lineage>
</organism>
<sequence length="65" mass="7039">MQTLAFTHRQSHRLGLLRRTGFAASTRHFAGSISLWDNEGGRRALLVSQRAGLTGAALSAKITFA</sequence>
<gene>
    <name evidence="1" type="ORF">QRB35_30675</name>
</gene>